<evidence type="ECO:0000256" key="6">
    <source>
        <dbReference type="ARBA" id="ARBA00022777"/>
    </source>
</evidence>
<protein>
    <submittedName>
        <fullName evidence="8">Phosphotransferase system IIA component</fullName>
    </submittedName>
</protein>
<comment type="subcellular location">
    <subcellularLocation>
        <location evidence="1">Cytoplasm</location>
    </subcellularLocation>
</comment>
<dbReference type="NCBIfam" id="TIGR00830">
    <property type="entry name" value="PTBA"/>
    <property type="match status" value="1"/>
</dbReference>
<dbReference type="RefSeq" id="WP_014277813.1">
    <property type="nucleotide sequence ID" value="NC_016641.1"/>
</dbReference>
<evidence type="ECO:0000256" key="2">
    <source>
        <dbReference type="ARBA" id="ARBA00022448"/>
    </source>
</evidence>
<evidence type="ECO:0000256" key="3">
    <source>
        <dbReference type="ARBA" id="ARBA00022597"/>
    </source>
</evidence>
<dbReference type="Pfam" id="PF00358">
    <property type="entry name" value="PTS_EIIA_1"/>
    <property type="match status" value="1"/>
</dbReference>
<dbReference type="PROSITE" id="PS51093">
    <property type="entry name" value="PTS_EIIA_TYPE_1"/>
    <property type="match status" value="1"/>
</dbReference>
<reference key="2">
    <citation type="submission" date="2011-11" db="EMBL/GenBank/DDBJ databases">
        <authorList>
            <person name="Shin S.H."/>
            <person name="Kim S."/>
            <person name="Kim J.Y."/>
        </authorList>
    </citation>
    <scope>NUCLEOTIDE SEQUENCE</scope>
    <source>
        <strain>HPL-003</strain>
    </source>
</reference>
<dbReference type="InterPro" id="IPR011055">
    <property type="entry name" value="Dup_hybrid_motif"/>
</dbReference>
<evidence type="ECO:0000259" key="7">
    <source>
        <dbReference type="PROSITE" id="PS51093"/>
    </source>
</evidence>
<feature type="domain" description="PTS EIIA type-1" evidence="7">
    <location>
        <begin position="31"/>
        <end position="135"/>
    </location>
</feature>
<evidence type="ECO:0000256" key="1">
    <source>
        <dbReference type="ARBA" id="ARBA00004496"/>
    </source>
</evidence>
<name>G7VVJ5_PAETH</name>
<evidence type="ECO:0000313" key="9">
    <source>
        <dbReference type="Proteomes" id="UP000005876"/>
    </source>
</evidence>
<evidence type="ECO:0000256" key="4">
    <source>
        <dbReference type="ARBA" id="ARBA00022679"/>
    </source>
</evidence>
<organism evidence="8 9">
    <name type="scientific">Paenibacillus terrae (strain HPL-003)</name>
    <dbReference type="NCBI Taxonomy" id="985665"/>
    <lineage>
        <taxon>Bacteria</taxon>
        <taxon>Bacillati</taxon>
        <taxon>Bacillota</taxon>
        <taxon>Bacilli</taxon>
        <taxon>Bacillales</taxon>
        <taxon>Paenibacillaceae</taxon>
        <taxon>Paenibacillus</taxon>
    </lineage>
</organism>
<dbReference type="InterPro" id="IPR050890">
    <property type="entry name" value="PTS_EIIA_component"/>
</dbReference>
<reference evidence="9" key="1">
    <citation type="submission" date="2011-11" db="EMBL/GenBank/DDBJ databases">
        <title>Complete sequence of Paenibacillus terrae HPL-003.</title>
        <authorList>
            <person name="Shin S.H."/>
            <person name="Kim S."/>
            <person name="Kim J.Y."/>
        </authorList>
    </citation>
    <scope>NUCLEOTIDE SEQUENCE [LARGE SCALE GENOMIC DNA]</scope>
    <source>
        <strain evidence="9">HPL-003</strain>
    </source>
</reference>
<dbReference type="InterPro" id="IPR001127">
    <property type="entry name" value="PTS_EIIA_1_perm"/>
</dbReference>
<dbReference type="AlphaFoldDB" id="G7VVJ5"/>
<dbReference type="PROSITE" id="PS00371">
    <property type="entry name" value="PTS_EIIA_TYPE_1_HIS"/>
    <property type="match status" value="1"/>
</dbReference>
<sequence length="163" mass="18042">MFKLFNKAKNEDKSIKAPVDGKCIDLSEVSDKVFAKRMMGEGVAFVFEGDVIYSPCSGIVDTIAKTSHAIAVKNTDGVEVLIHIGMNTVSLKGQGFDVLVKENQKVELGEPLVKIDRPFIEENSIDLTTPMIITNGDNYNLSIKNISEFVTKSESEIIHYEKK</sequence>
<keyword evidence="3" id="KW-0762">Sugar transport</keyword>
<dbReference type="EMBL" id="CP003107">
    <property type="protein sequence ID" value="AET57029.1"/>
    <property type="molecule type" value="Genomic_DNA"/>
</dbReference>
<dbReference type="GO" id="GO:0009401">
    <property type="term" value="P:phosphoenolpyruvate-dependent sugar phosphotransferase system"/>
    <property type="evidence" value="ECO:0007669"/>
    <property type="project" value="UniProtKB-KW"/>
</dbReference>
<accession>G7VVJ5</accession>
<dbReference type="STRING" id="985665.HPL003_01225"/>
<evidence type="ECO:0000313" key="8">
    <source>
        <dbReference type="EMBL" id="AET57029.1"/>
    </source>
</evidence>
<dbReference type="GO" id="GO:0005737">
    <property type="term" value="C:cytoplasm"/>
    <property type="evidence" value="ECO:0007669"/>
    <property type="project" value="UniProtKB-SubCell"/>
</dbReference>
<dbReference type="GO" id="GO:0016301">
    <property type="term" value="F:kinase activity"/>
    <property type="evidence" value="ECO:0007669"/>
    <property type="project" value="UniProtKB-KW"/>
</dbReference>
<dbReference type="PANTHER" id="PTHR45008:SF1">
    <property type="entry name" value="PTS SYSTEM GLUCOSE-SPECIFIC EIIA COMPONENT"/>
    <property type="match status" value="1"/>
</dbReference>
<dbReference type="SUPFAM" id="SSF51261">
    <property type="entry name" value="Duplicated hybrid motif"/>
    <property type="match status" value="1"/>
</dbReference>
<dbReference type="HOGENOM" id="CLU_012312_5_3_9"/>
<keyword evidence="4 8" id="KW-0808">Transferase</keyword>
<dbReference type="KEGG" id="pta:HPL003_01225"/>
<proteinExistence type="predicted"/>
<keyword evidence="2" id="KW-0813">Transport</keyword>
<dbReference type="Gene3D" id="2.70.70.10">
    <property type="entry name" value="Glucose Permease (Domain IIA)"/>
    <property type="match status" value="1"/>
</dbReference>
<dbReference type="OrthoDB" id="92465at2"/>
<dbReference type="Proteomes" id="UP000005876">
    <property type="component" value="Chromosome"/>
</dbReference>
<reference evidence="8 9" key="3">
    <citation type="journal article" date="2012" name="J. Bacteriol.">
        <title>Genome Sequence of Paenibacillus terrae HPL-003, a Xylanase-Producing Bacterium Isolated from Soil Found in Forest Residue.</title>
        <authorList>
            <person name="Shin S.H."/>
            <person name="Kim S."/>
            <person name="Kim J.Y."/>
            <person name="Song H.Y."/>
            <person name="Cho S.J."/>
            <person name="Kim D.R."/>
            <person name="Lee K.I."/>
            <person name="Lim H.K."/>
            <person name="Park N.J."/>
            <person name="Hwang I.T."/>
            <person name="Yang K.S."/>
        </authorList>
    </citation>
    <scope>NUCLEOTIDE SEQUENCE [LARGE SCALE GENOMIC DNA]</scope>
    <source>
        <strain evidence="8 9">HPL-003</strain>
    </source>
</reference>
<keyword evidence="5" id="KW-0598">Phosphotransferase system</keyword>
<gene>
    <name evidence="8" type="ordered locus">HPL003_01225</name>
</gene>
<dbReference type="PANTHER" id="PTHR45008">
    <property type="entry name" value="PTS SYSTEM GLUCOSE-SPECIFIC EIIA COMPONENT"/>
    <property type="match status" value="1"/>
</dbReference>
<dbReference type="eggNOG" id="COG2190">
    <property type="taxonomic scope" value="Bacteria"/>
</dbReference>
<keyword evidence="6" id="KW-0418">Kinase</keyword>
<dbReference type="FunFam" id="2.70.70.10:FF:000001">
    <property type="entry name" value="PTS system glucose-specific IIA component"/>
    <property type="match status" value="1"/>
</dbReference>
<evidence type="ECO:0000256" key="5">
    <source>
        <dbReference type="ARBA" id="ARBA00022683"/>
    </source>
</evidence>